<keyword evidence="2" id="KW-1185">Reference proteome</keyword>
<dbReference type="EMBL" id="BSYO01000018">
    <property type="protein sequence ID" value="GMH17713.1"/>
    <property type="molecule type" value="Genomic_DNA"/>
</dbReference>
<evidence type="ECO:0008006" key="3">
    <source>
        <dbReference type="Google" id="ProtNLM"/>
    </source>
</evidence>
<name>A0AAD3XUH3_NEPGR</name>
<evidence type="ECO:0000313" key="1">
    <source>
        <dbReference type="EMBL" id="GMH17713.1"/>
    </source>
</evidence>
<dbReference type="AlphaFoldDB" id="A0AAD3XUH3"/>
<organism evidence="1 2">
    <name type="scientific">Nepenthes gracilis</name>
    <name type="common">Slender pitcher plant</name>
    <dbReference type="NCBI Taxonomy" id="150966"/>
    <lineage>
        <taxon>Eukaryota</taxon>
        <taxon>Viridiplantae</taxon>
        <taxon>Streptophyta</taxon>
        <taxon>Embryophyta</taxon>
        <taxon>Tracheophyta</taxon>
        <taxon>Spermatophyta</taxon>
        <taxon>Magnoliopsida</taxon>
        <taxon>eudicotyledons</taxon>
        <taxon>Gunneridae</taxon>
        <taxon>Pentapetalae</taxon>
        <taxon>Caryophyllales</taxon>
        <taxon>Nepenthaceae</taxon>
        <taxon>Nepenthes</taxon>
    </lineage>
</organism>
<sequence>MRQAADLVPCTGMHMTDSAEMDSPVGWQIVRSSKLQFYYLIEILQSFEVLNQPDVAVVVGPIQGVKGKVVIDLLHLINPQTMMLGQEPQQTTSNLGHHNKPSIQALIHGLNRHYYSIAINYRRMNSEEEMLLNLHRKKWTDGLTLQNFNVLSKTNVQTSGTLVKRPSSMKWDKL</sequence>
<dbReference type="Gene3D" id="3.40.140.10">
    <property type="entry name" value="Cytidine Deaminase, domain 2"/>
    <property type="match status" value="1"/>
</dbReference>
<dbReference type="Proteomes" id="UP001279734">
    <property type="component" value="Unassembled WGS sequence"/>
</dbReference>
<gene>
    <name evidence="1" type="ORF">Nepgr_019554</name>
</gene>
<evidence type="ECO:0000313" key="2">
    <source>
        <dbReference type="Proteomes" id="UP001279734"/>
    </source>
</evidence>
<accession>A0AAD3XUH3</accession>
<reference evidence="1" key="1">
    <citation type="submission" date="2023-05" db="EMBL/GenBank/DDBJ databases">
        <title>Nepenthes gracilis genome sequencing.</title>
        <authorList>
            <person name="Fukushima K."/>
        </authorList>
    </citation>
    <scope>NUCLEOTIDE SEQUENCE</scope>
    <source>
        <strain evidence="1">SING2019-196</strain>
    </source>
</reference>
<proteinExistence type="predicted"/>
<comment type="caution">
    <text evidence="1">The sequence shown here is derived from an EMBL/GenBank/DDBJ whole genome shotgun (WGS) entry which is preliminary data.</text>
</comment>
<protein>
    <recommendedName>
        <fullName evidence="3">26S proteasome non-ATPase regulatory subunit 14</fullName>
    </recommendedName>
</protein>